<accession>A0ABT9MP21</accession>
<protein>
    <submittedName>
        <fullName evidence="6">DNA-binding transcriptional LysR family regulator</fullName>
    </submittedName>
</protein>
<feature type="domain" description="HTH lysR-type" evidence="5">
    <location>
        <begin position="9"/>
        <end position="66"/>
    </location>
</feature>
<dbReference type="PANTHER" id="PTHR30118">
    <property type="entry name" value="HTH-TYPE TRANSCRIPTIONAL REGULATOR LEUO-RELATED"/>
    <property type="match status" value="1"/>
</dbReference>
<dbReference type="InterPro" id="IPR036388">
    <property type="entry name" value="WH-like_DNA-bd_sf"/>
</dbReference>
<comment type="similarity">
    <text evidence="1">Belongs to the LysR transcriptional regulatory family.</text>
</comment>
<dbReference type="Gene3D" id="1.10.10.10">
    <property type="entry name" value="Winged helix-like DNA-binding domain superfamily/Winged helix DNA-binding domain"/>
    <property type="match status" value="1"/>
</dbReference>
<dbReference type="InterPro" id="IPR000847">
    <property type="entry name" value="LysR_HTH_N"/>
</dbReference>
<reference evidence="6 7" key="1">
    <citation type="submission" date="2023-07" db="EMBL/GenBank/DDBJ databases">
        <title>Sequencing the genomes of 1000 actinobacteria strains.</title>
        <authorList>
            <person name="Klenk H.-P."/>
        </authorList>
    </citation>
    <scope>NUCLEOTIDE SEQUENCE [LARGE SCALE GENOMIC DNA]</scope>
    <source>
        <strain evidence="6 7">DSM 44710</strain>
    </source>
</reference>
<dbReference type="InterPro" id="IPR005119">
    <property type="entry name" value="LysR_subst-bd"/>
</dbReference>
<dbReference type="Pfam" id="PF03466">
    <property type="entry name" value="LysR_substrate"/>
    <property type="match status" value="1"/>
</dbReference>
<gene>
    <name evidence="6" type="ORF">J2S43_001682</name>
</gene>
<dbReference type="SUPFAM" id="SSF53850">
    <property type="entry name" value="Periplasmic binding protein-like II"/>
    <property type="match status" value="1"/>
</dbReference>
<dbReference type="InterPro" id="IPR037402">
    <property type="entry name" value="YidZ_PBP2"/>
</dbReference>
<keyword evidence="4" id="KW-0804">Transcription</keyword>
<dbReference type="RefSeq" id="WP_306828167.1">
    <property type="nucleotide sequence ID" value="NZ_JAUSRA010000001.1"/>
</dbReference>
<organism evidence="6 7">
    <name type="scientific">Catenuloplanes nepalensis</name>
    <dbReference type="NCBI Taxonomy" id="587533"/>
    <lineage>
        <taxon>Bacteria</taxon>
        <taxon>Bacillati</taxon>
        <taxon>Actinomycetota</taxon>
        <taxon>Actinomycetes</taxon>
        <taxon>Micromonosporales</taxon>
        <taxon>Micromonosporaceae</taxon>
        <taxon>Catenuloplanes</taxon>
    </lineage>
</organism>
<dbReference type="Gene3D" id="3.40.190.10">
    <property type="entry name" value="Periplasmic binding protein-like II"/>
    <property type="match status" value="2"/>
</dbReference>
<evidence type="ECO:0000256" key="1">
    <source>
        <dbReference type="ARBA" id="ARBA00009437"/>
    </source>
</evidence>
<evidence type="ECO:0000256" key="3">
    <source>
        <dbReference type="ARBA" id="ARBA00023125"/>
    </source>
</evidence>
<dbReference type="SUPFAM" id="SSF46785">
    <property type="entry name" value="Winged helix' DNA-binding domain"/>
    <property type="match status" value="1"/>
</dbReference>
<name>A0ABT9MP21_9ACTN</name>
<dbReference type="InterPro" id="IPR050389">
    <property type="entry name" value="LysR-type_TF"/>
</dbReference>
<evidence type="ECO:0000313" key="6">
    <source>
        <dbReference type="EMBL" id="MDP9793170.1"/>
    </source>
</evidence>
<evidence type="ECO:0000256" key="2">
    <source>
        <dbReference type="ARBA" id="ARBA00023015"/>
    </source>
</evidence>
<dbReference type="CDD" id="cd08417">
    <property type="entry name" value="PBP2_Nitroaromatics_like"/>
    <property type="match status" value="1"/>
</dbReference>
<dbReference type="EMBL" id="JAUSRA010000001">
    <property type="protein sequence ID" value="MDP9793170.1"/>
    <property type="molecule type" value="Genomic_DNA"/>
</dbReference>
<keyword evidence="3 6" id="KW-0238">DNA-binding</keyword>
<dbReference type="PRINTS" id="PR00039">
    <property type="entry name" value="HTHLYSR"/>
</dbReference>
<dbReference type="PROSITE" id="PS50931">
    <property type="entry name" value="HTH_LYSR"/>
    <property type="match status" value="1"/>
</dbReference>
<keyword evidence="7" id="KW-1185">Reference proteome</keyword>
<keyword evidence="2" id="KW-0805">Transcription regulation</keyword>
<dbReference type="Proteomes" id="UP001240984">
    <property type="component" value="Unassembled WGS sequence"/>
</dbReference>
<evidence type="ECO:0000313" key="7">
    <source>
        <dbReference type="Proteomes" id="UP001240984"/>
    </source>
</evidence>
<sequence>MRATHIGRVDLNLVPALIALLEERHVSRAAARVGMSQPAMSRALQRLRRTLRDDLLVRTPEGYRLTPRGERILDRLATAVPQLEDVFAGADFDPSITELEIRVAGSDYAQAVIAPGLSGRIATASPGSTLRFRPWHRDVLTEVSDGAIDLAFIGAQTSEPLRSEELFTDRFVCVVSAGHPLAGRAALGLADYLGCRHLIIDVIDGRQPAIDRVLSAYGTPRRAGLILPVHAAAILALPGTDLVLTIPQRLAGHYASGGALRILQAPDEIGTMTYWMTWHPRLELDPVHRWLRRMVHDTVTGLPEDLRSA</sequence>
<evidence type="ECO:0000256" key="4">
    <source>
        <dbReference type="ARBA" id="ARBA00023163"/>
    </source>
</evidence>
<comment type="caution">
    <text evidence="6">The sequence shown here is derived from an EMBL/GenBank/DDBJ whole genome shotgun (WGS) entry which is preliminary data.</text>
</comment>
<dbReference type="InterPro" id="IPR036390">
    <property type="entry name" value="WH_DNA-bd_sf"/>
</dbReference>
<proteinExistence type="inferred from homology"/>
<dbReference type="Pfam" id="PF00126">
    <property type="entry name" value="HTH_1"/>
    <property type="match status" value="1"/>
</dbReference>
<dbReference type="GO" id="GO:0003677">
    <property type="term" value="F:DNA binding"/>
    <property type="evidence" value="ECO:0007669"/>
    <property type="project" value="UniProtKB-KW"/>
</dbReference>
<evidence type="ECO:0000259" key="5">
    <source>
        <dbReference type="PROSITE" id="PS50931"/>
    </source>
</evidence>
<dbReference type="PANTHER" id="PTHR30118:SF15">
    <property type="entry name" value="TRANSCRIPTIONAL REGULATORY PROTEIN"/>
    <property type="match status" value="1"/>
</dbReference>